<evidence type="ECO:0000256" key="1">
    <source>
        <dbReference type="SAM" id="SignalP"/>
    </source>
</evidence>
<comment type="caution">
    <text evidence="2">The sequence shown here is derived from an EMBL/GenBank/DDBJ whole genome shotgun (WGS) entry which is preliminary data.</text>
</comment>
<dbReference type="PANTHER" id="PTHR43649:SF12">
    <property type="entry name" value="DIACETYLCHITOBIOSE BINDING PROTEIN DASA"/>
    <property type="match status" value="1"/>
</dbReference>
<sequence length="430" mass="47079">MKLHKLLAMVLALLLLSGAVPALAEAVDAERTGTLRILYPGTSGIEQTYMEKVKQAFQQKYPNVAVEIDYLVWTDLQTKFTIMAQNSDWPDIVTTQDFTSYLAMGILEPLNGYFDESLPLENFSGVGLEYTTVDGVIYAVPIGMNNWAHIANAGILEEIGWKAEDIRSWDDIVAIARAASEKGYYGYTCAGANGGRFLFRDLTMVALSNGFSPDDTSEETRPAYIETLQLFADLAPYMPEAQSTWGYDEQYRLFDEGRVAIMHAGTNYTSVAAPFGLHAINDVIPIGFPQGPSGTQPACMINSTALAIPTGSTQKDLAWAFIQTALSPECIDYYIASINMPPLKTHDQDALIAYADEEYFGHGAEHRALIDQFIALADECGLMQPKIVGQSPMELVVQAAMIDLLAGVTTPEACYEVIRTGIDDIKASLE</sequence>
<dbReference type="Proteomes" id="UP000886819">
    <property type="component" value="Unassembled WGS sequence"/>
</dbReference>
<evidence type="ECO:0000313" key="3">
    <source>
        <dbReference type="Proteomes" id="UP000886819"/>
    </source>
</evidence>
<accession>A0A9D0YYD3</accession>
<name>A0A9D0YYD3_9FIRM</name>
<proteinExistence type="predicted"/>
<dbReference type="SUPFAM" id="SSF53850">
    <property type="entry name" value="Periplasmic binding protein-like II"/>
    <property type="match status" value="1"/>
</dbReference>
<dbReference type="Gene3D" id="3.40.190.10">
    <property type="entry name" value="Periplasmic binding protein-like II"/>
    <property type="match status" value="1"/>
</dbReference>
<dbReference type="Pfam" id="PF13416">
    <property type="entry name" value="SBP_bac_8"/>
    <property type="match status" value="1"/>
</dbReference>
<reference evidence="2" key="2">
    <citation type="journal article" date="2021" name="PeerJ">
        <title>Extensive microbial diversity within the chicken gut microbiome revealed by metagenomics and culture.</title>
        <authorList>
            <person name="Gilroy R."/>
            <person name="Ravi A."/>
            <person name="Getino M."/>
            <person name="Pursley I."/>
            <person name="Horton D.L."/>
            <person name="Alikhan N.F."/>
            <person name="Baker D."/>
            <person name="Gharbi K."/>
            <person name="Hall N."/>
            <person name="Watson M."/>
            <person name="Adriaenssens E.M."/>
            <person name="Foster-Nyarko E."/>
            <person name="Jarju S."/>
            <person name="Secka A."/>
            <person name="Antonio M."/>
            <person name="Oren A."/>
            <person name="Chaudhuri R.R."/>
            <person name="La Ragione R."/>
            <person name="Hildebrand F."/>
            <person name="Pallen M.J."/>
        </authorList>
    </citation>
    <scope>NUCLEOTIDE SEQUENCE</scope>
    <source>
        <strain evidence="2">ChiHile30-977</strain>
    </source>
</reference>
<dbReference type="EMBL" id="DVFI01000121">
    <property type="protein sequence ID" value="HIQ63661.1"/>
    <property type="molecule type" value="Genomic_DNA"/>
</dbReference>
<dbReference type="InterPro" id="IPR006059">
    <property type="entry name" value="SBP"/>
</dbReference>
<dbReference type="InterPro" id="IPR050490">
    <property type="entry name" value="Bact_solute-bd_prot1"/>
</dbReference>
<feature type="signal peptide" evidence="1">
    <location>
        <begin position="1"/>
        <end position="24"/>
    </location>
</feature>
<evidence type="ECO:0000313" key="2">
    <source>
        <dbReference type="EMBL" id="HIQ63661.1"/>
    </source>
</evidence>
<organism evidence="2 3">
    <name type="scientific">Candidatus Avichristensenella intestinipullorum</name>
    <dbReference type="NCBI Taxonomy" id="2840693"/>
    <lineage>
        <taxon>Bacteria</taxon>
        <taxon>Bacillati</taxon>
        <taxon>Bacillota</taxon>
        <taxon>Clostridia</taxon>
        <taxon>Candidatus Avichristensenella</taxon>
    </lineage>
</organism>
<gene>
    <name evidence="2" type="ORF">IAA66_08790</name>
</gene>
<feature type="chain" id="PRO_5039336076" evidence="1">
    <location>
        <begin position="25"/>
        <end position="430"/>
    </location>
</feature>
<protein>
    <submittedName>
        <fullName evidence="2">Extracellular solute-binding protein</fullName>
    </submittedName>
</protein>
<dbReference type="AlphaFoldDB" id="A0A9D0YYD3"/>
<keyword evidence="1" id="KW-0732">Signal</keyword>
<dbReference type="PANTHER" id="PTHR43649">
    <property type="entry name" value="ARABINOSE-BINDING PROTEIN-RELATED"/>
    <property type="match status" value="1"/>
</dbReference>
<reference evidence="2" key="1">
    <citation type="submission" date="2020-10" db="EMBL/GenBank/DDBJ databases">
        <authorList>
            <person name="Gilroy R."/>
        </authorList>
    </citation>
    <scope>NUCLEOTIDE SEQUENCE</scope>
    <source>
        <strain evidence="2">ChiHile30-977</strain>
    </source>
</reference>